<keyword evidence="3" id="KW-1185">Reference proteome</keyword>
<dbReference type="PANTHER" id="PTHR43433:SF5">
    <property type="entry name" value="AB HYDROLASE-1 DOMAIN-CONTAINING PROTEIN"/>
    <property type="match status" value="1"/>
</dbReference>
<dbReference type="Proteomes" id="UP000051870">
    <property type="component" value="Unassembled WGS sequence"/>
</dbReference>
<organism evidence="2 3">
    <name type="scientific">Shimia thalassica</name>
    <dbReference type="NCBI Taxonomy" id="1715693"/>
    <lineage>
        <taxon>Bacteria</taxon>
        <taxon>Pseudomonadati</taxon>
        <taxon>Pseudomonadota</taxon>
        <taxon>Alphaproteobacteria</taxon>
        <taxon>Rhodobacterales</taxon>
        <taxon>Roseobacteraceae</taxon>
    </lineage>
</organism>
<evidence type="ECO:0000313" key="3">
    <source>
        <dbReference type="Proteomes" id="UP000051870"/>
    </source>
</evidence>
<dbReference type="SUPFAM" id="SSF53474">
    <property type="entry name" value="alpha/beta-Hydrolases"/>
    <property type="match status" value="1"/>
</dbReference>
<sequence>MPRYTSSDGLSLHYLDEGEGLPVICLAGLTRNASDFDYAMPAMQGVRVIRPDYRGRGQSEWAEDPMTYTIPRETQDVLELMDHLGLEKAAFVGTSRGGLISLTLAAMARERMLGVCFVDIGPVIETAGLEVVLTFIGLNPVWKTLDEAQDIIGKRMAGFANVPASRWREEVEHHFVEVEGGLTINYDPKLRDAVLATFDPEAEAPDLWPFYEALSGLPLAAIRGANSDLMSAETLDEMAARLPLIAATVPDRGHVPFLDEPEAVRALQDWITKLKDPS</sequence>
<dbReference type="InterPro" id="IPR000073">
    <property type="entry name" value="AB_hydrolase_1"/>
</dbReference>
<feature type="domain" description="AB hydrolase-1" evidence="1">
    <location>
        <begin position="23"/>
        <end position="266"/>
    </location>
</feature>
<dbReference type="STRING" id="1715693.PH7735_00746"/>
<dbReference type="EC" id="3.3.2.10" evidence="2"/>
<evidence type="ECO:0000259" key="1">
    <source>
        <dbReference type="Pfam" id="PF12697"/>
    </source>
</evidence>
<reference evidence="3" key="1">
    <citation type="submission" date="2015-09" db="EMBL/GenBank/DDBJ databases">
        <authorList>
            <person name="Rodrigo-Torres Lidia"/>
            <person name="Arahal R.David."/>
        </authorList>
    </citation>
    <scope>NUCLEOTIDE SEQUENCE [LARGE SCALE GENOMIC DNA]</scope>
    <source>
        <strain evidence="3">CECT 7735</strain>
    </source>
</reference>
<keyword evidence="2" id="KW-0378">Hydrolase</keyword>
<dbReference type="InterPro" id="IPR029058">
    <property type="entry name" value="AB_hydrolase_fold"/>
</dbReference>
<name>A0A0P1I398_9RHOB</name>
<accession>A0A0P1I398</accession>
<dbReference type="RefSeq" id="WP_058309943.1">
    <property type="nucleotide sequence ID" value="NZ_CYTW01000001.1"/>
</dbReference>
<proteinExistence type="predicted"/>
<dbReference type="Gene3D" id="3.40.50.1820">
    <property type="entry name" value="alpha/beta hydrolase"/>
    <property type="match status" value="1"/>
</dbReference>
<evidence type="ECO:0000313" key="2">
    <source>
        <dbReference type="EMBL" id="CUJ87308.1"/>
    </source>
</evidence>
<dbReference type="GeneID" id="83879822"/>
<gene>
    <name evidence="2" type="ORF">PH7735_00746</name>
</gene>
<protein>
    <submittedName>
        <fullName evidence="2">Soluble epoxide hydrolase</fullName>
        <ecNumber evidence="2">3.3.2.10</ecNumber>
    </submittedName>
</protein>
<dbReference type="GO" id="GO:0004301">
    <property type="term" value="F:epoxide hydrolase activity"/>
    <property type="evidence" value="ECO:0007669"/>
    <property type="project" value="UniProtKB-EC"/>
</dbReference>
<dbReference type="AlphaFoldDB" id="A0A0P1I398"/>
<dbReference type="InterPro" id="IPR050471">
    <property type="entry name" value="AB_hydrolase"/>
</dbReference>
<dbReference type="PANTHER" id="PTHR43433">
    <property type="entry name" value="HYDROLASE, ALPHA/BETA FOLD FAMILY PROTEIN"/>
    <property type="match status" value="1"/>
</dbReference>
<dbReference type="Pfam" id="PF12697">
    <property type="entry name" value="Abhydrolase_6"/>
    <property type="match status" value="1"/>
</dbReference>
<dbReference type="EMBL" id="CYTW01000001">
    <property type="protein sequence ID" value="CUJ87308.1"/>
    <property type="molecule type" value="Genomic_DNA"/>
</dbReference>